<feature type="compositionally biased region" description="Acidic residues" evidence="1">
    <location>
        <begin position="317"/>
        <end position="334"/>
    </location>
</feature>
<dbReference type="EMBL" id="NAJO01000053">
    <property type="protein sequence ID" value="OQN97497.1"/>
    <property type="molecule type" value="Genomic_DNA"/>
</dbReference>
<feature type="region of interest" description="Disordered" evidence="1">
    <location>
        <begin position="146"/>
        <end position="167"/>
    </location>
</feature>
<evidence type="ECO:0000313" key="3">
    <source>
        <dbReference type="Proteomes" id="UP000192596"/>
    </source>
</evidence>
<dbReference type="AlphaFoldDB" id="A0A1V8SEQ0"/>
<evidence type="ECO:0000256" key="1">
    <source>
        <dbReference type="SAM" id="MobiDB-lite"/>
    </source>
</evidence>
<comment type="caution">
    <text evidence="2">The sequence shown here is derived from an EMBL/GenBank/DDBJ whole genome shotgun (WGS) entry which is preliminary data.</text>
</comment>
<feature type="compositionally biased region" description="Basic and acidic residues" evidence="1">
    <location>
        <begin position="146"/>
        <end position="156"/>
    </location>
</feature>
<feature type="region of interest" description="Disordered" evidence="1">
    <location>
        <begin position="292"/>
        <end position="341"/>
    </location>
</feature>
<keyword evidence="3" id="KW-1185">Reference proteome</keyword>
<gene>
    <name evidence="2" type="ORF">B0A48_16650</name>
</gene>
<proteinExistence type="predicted"/>
<sequence>MAPPYSPMLDFSLLHKHADAGFTRWQWYEDQLGRPLPEILLVCALGFALVRVGAMHLTSRWSARGREVERLTEENGKQQELICELEARVTDLRAQIRYEAADGQFSTASTPSRNDPALPLDRLITTTAGLRFKPAAAGCAAAHTELEDHVDDRDSEPSSPPAMRITTPCHDLVPYDAVPWVGEATDNMLSLLEAANPSKRQQLILPLTKEEVESYTPHYTAYAVDSSLPTNIILDKCSKSPQECCTASRVQHTHQAITLRVEDRVFKAATGVPRGWTQKDRERSMQIAVVAPEKGESKSLGASVEEAGEQRWRSNNEEDSEEGEDFEDEESGDEEPWKIEV</sequence>
<reference evidence="3" key="1">
    <citation type="submission" date="2017-03" db="EMBL/GenBank/DDBJ databases">
        <title>Genomes of endolithic fungi from Antarctica.</title>
        <authorList>
            <person name="Coleine C."/>
            <person name="Masonjones S."/>
            <person name="Stajich J.E."/>
        </authorList>
    </citation>
    <scope>NUCLEOTIDE SEQUENCE [LARGE SCALE GENOMIC DNA]</scope>
    <source>
        <strain evidence="3">CCFEE 5527</strain>
    </source>
</reference>
<dbReference type="Proteomes" id="UP000192596">
    <property type="component" value="Unassembled WGS sequence"/>
</dbReference>
<evidence type="ECO:0000313" key="2">
    <source>
        <dbReference type="EMBL" id="OQN97497.1"/>
    </source>
</evidence>
<protein>
    <submittedName>
        <fullName evidence="2">Uncharacterized protein</fullName>
    </submittedName>
</protein>
<organism evidence="2 3">
    <name type="scientific">Cryoendolithus antarcticus</name>
    <dbReference type="NCBI Taxonomy" id="1507870"/>
    <lineage>
        <taxon>Eukaryota</taxon>
        <taxon>Fungi</taxon>
        <taxon>Dikarya</taxon>
        <taxon>Ascomycota</taxon>
        <taxon>Pezizomycotina</taxon>
        <taxon>Dothideomycetes</taxon>
        <taxon>Dothideomycetidae</taxon>
        <taxon>Cladosporiales</taxon>
        <taxon>Cladosporiaceae</taxon>
        <taxon>Cryoendolithus</taxon>
    </lineage>
</organism>
<name>A0A1V8SEQ0_9PEZI</name>
<accession>A0A1V8SEQ0</accession>
<dbReference type="InParanoid" id="A0A1V8SEQ0"/>